<dbReference type="InterPro" id="IPR035940">
    <property type="entry name" value="CAP_sf"/>
</dbReference>
<dbReference type="Pfam" id="PF00188">
    <property type="entry name" value="CAP"/>
    <property type="match status" value="1"/>
</dbReference>
<protein>
    <submittedName>
        <fullName evidence="8">Venom allergen 3 homolog</fullName>
    </submittedName>
</protein>
<evidence type="ECO:0000256" key="1">
    <source>
        <dbReference type="ARBA" id="ARBA00004613"/>
    </source>
</evidence>
<evidence type="ECO:0000313" key="8">
    <source>
        <dbReference type="RefSeq" id="XP_023168046.1"/>
    </source>
</evidence>
<gene>
    <name evidence="8" type="primary">LOC111597510</name>
</gene>
<feature type="domain" description="SCP" evidence="6">
    <location>
        <begin position="58"/>
        <end position="213"/>
    </location>
</feature>
<keyword evidence="4 5" id="KW-0732">Signal</keyword>
<feature type="signal peptide" evidence="5">
    <location>
        <begin position="1"/>
        <end position="20"/>
    </location>
</feature>
<dbReference type="OMA" id="YMGCAAG"/>
<dbReference type="RefSeq" id="XP_023168046.1">
    <property type="nucleotide sequence ID" value="XM_023312278.2"/>
</dbReference>
<dbReference type="Gene3D" id="3.40.33.10">
    <property type="entry name" value="CAP"/>
    <property type="match status" value="1"/>
</dbReference>
<dbReference type="PIRSF" id="PIRSF038921">
    <property type="entry name" value="P14a"/>
    <property type="match status" value="1"/>
</dbReference>
<dbReference type="AlphaFoldDB" id="A0A6J1LMX6"/>
<dbReference type="InterPro" id="IPR034763">
    <property type="entry name" value="P14a_insect"/>
</dbReference>
<proteinExistence type="inferred from homology"/>
<evidence type="ECO:0000259" key="6">
    <source>
        <dbReference type="SMART" id="SM00198"/>
    </source>
</evidence>
<dbReference type="SMART" id="SM00198">
    <property type="entry name" value="SCP"/>
    <property type="match status" value="1"/>
</dbReference>
<keyword evidence="7" id="KW-1185">Reference proteome</keyword>
<evidence type="ECO:0000256" key="5">
    <source>
        <dbReference type="SAM" id="SignalP"/>
    </source>
</evidence>
<organism evidence="7 8">
    <name type="scientific">Drosophila hydei</name>
    <name type="common">Fruit fly</name>
    <dbReference type="NCBI Taxonomy" id="7224"/>
    <lineage>
        <taxon>Eukaryota</taxon>
        <taxon>Metazoa</taxon>
        <taxon>Ecdysozoa</taxon>
        <taxon>Arthropoda</taxon>
        <taxon>Hexapoda</taxon>
        <taxon>Insecta</taxon>
        <taxon>Pterygota</taxon>
        <taxon>Neoptera</taxon>
        <taxon>Endopterygota</taxon>
        <taxon>Diptera</taxon>
        <taxon>Brachycera</taxon>
        <taxon>Muscomorpha</taxon>
        <taxon>Ephydroidea</taxon>
        <taxon>Drosophilidae</taxon>
        <taxon>Drosophila</taxon>
    </lineage>
</organism>
<dbReference type="CDD" id="cd05380">
    <property type="entry name" value="CAP_euk"/>
    <property type="match status" value="1"/>
</dbReference>
<dbReference type="GO" id="GO:0005576">
    <property type="term" value="C:extracellular region"/>
    <property type="evidence" value="ECO:0007669"/>
    <property type="project" value="UniProtKB-SubCell"/>
</dbReference>
<dbReference type="InterPro" id="IPR014044">
    <property type="entry name" value="CAP_dom"/>
</dbReference>
<dbReference type="SUPFAM" id="SSF55797">
    <property type="entry name" value="PR-1-like"/>
    <property type="match status" value="1"/>
</dbReference>
<comment type="subcellular location">
    <subcellularLocation>
        <location evidence="1">Secreted</location>
    </subcellularLocation>
</comment>
<feature type="chain" id="PRO_5027073166" evidence="5">
    <location>
        <begin position="21"/>
        <end position="250"/>
    </location>
</feature>
<evidence type="ECO:0000256" key="2">
    <source>
        <dbReference type="ARBA" id="ARBA00009923"/>
    </source>
</evidence>
<dbReference type="GeneID" id="111597510"/>
<dbReference type="KEGG" id="dhe:111597510"/>
<keyword evidence="3" id="KW-0964">Secreted</keyword>
<sequence>MQRMKLIVFLFVLCWNKCLAIDFCNMPECQGVHHLGCENNLTFHESCLRTRILFNMQVYRDYLLKLHNKYREDVASGEIRGLAKASHMPELIWHFKLALIAEYHVKRCLQSLDYCMAVSTFATPALNYGMNWLDIKSLPKYVPSTNSEKLTVQTEQWMHQVYRLGLNIFDEEELNEIKNILNDNNSYVGCAAAEDLDREASRFVLICYYNNQREPSSPLYTAGTFSADKCVEGVSEDYPHLCKTLPDKFD</sequence>
<evidence type="ECO:0000256" key="3">
    <source>
        <dbReference type="ARBA" id="ARBA00022525"/>
    </source>
</evidence>
<reference evidence="8" key="1">
    <citation type="submission" date="2025-08" db="UniProtKB">
        <authorList>
            <consortium name="RefSeq"/>
        </authorList>
    </citation>
    <scope>IDENTIFICATION</scope>
    <source>
        <strain evidence="8">15085-1641.00</strain>
        <tissue evidence="8">Whole body</tissue>
    </source>
</reference>
<accession>A0A6J1LMX6</accession>
<evidence type="ECO:0000256" key="4">
    <source>
        <dbReference type="ARBA" id="ARBA00022729"/>
    </source>
</evidence>
<comment type="similarity">
    <text evidence="2">Belongs to the CRISP family.</text>
</comment>
<dbReference type="OrthoDB" id="414826at2759"/>
<name>A0A6J1LMX6_DROHY</name>
<evidence type="ECO:0000313" key="7">
    <source>
        <dbReference type="Proteomes" id="UP000504633"/>
    </source>
</evidence>
<dbReference type="Proteomes" id="UP000504633">
    <property type="component" value="Unplaced"/>
</dbReference>